<dbReference type="InterPro" id="IPR000160">
    <property type="entry name" value="GGDEF_dom"/>
</dbReference>
<name>A0ABY8X1T6_9BACL</name>
<dbReference type="RefSeq" id="WP_285741339.1">
    <property type="nucleotide sequence ID" value="NZ_CP127162.1"/>
</dbReference>
<dbReference type="Proteomes" id="UP001236415">
    <property type="component" value="Chromosome"/>
</dbReference>
<dbReference type="PANTHER" id="PTHR45138:SF9">
    <property type="entry name" value="DIGUANYLATE CYCLASE DGCM-RELATED"/>
    <property type="match status" value="1"/>
</dbReference>
<feature type="transmembrane region" description="Helical" evidence="1">
    <location>
        <begin position="51"/>
        <end position="69"/>
    </location>
</feature>
<feature type="transmembrane region" description="Helical" evidence="1">
    <location>
        <begin position="21"/>
        <end position="39"/>
    </location>
</feature>
<dbReference type="Pfam" id="PF00990">
    <property type="entry name" value="GGDEF"/>
    <property type="match status" value="1"/>
</dbReference>
<keyword evidence="1" id="KW-0812">Transmembrane</keyword>
<evidence type="ECO:0000313" key="3">
    <source>
        <dbReference type="EMBL" id="WIV17200.1"/>
    </source>
</evidence>
<reference evidence="3 4" key="1">
    <citation type="submission" date="2023-06" db="EMBL/GenBank/DDBJ databases">
        <title>Paenibacillus polygonum sp. nov., an endophytic bacterium, isolated from Polygonum lapathifolium L. in Nanji Wetland National Nature Reserve, South of Poyang Lake, Jiangxi Province, China.</title>
        <authorList>
            <person name="Yu Z."/>
        </authorList>
    </citation>
    <scope>NUCLEOTIDE SEQUENCE [LARGE SCALE GENOMIC DNA]</scope>
    <source>
        <strain evidence="3 4">C31</strain>
    </source>
</reference>
<dbReference type="EMBL" id="CP127162">
    <property type="protein sequence ID" value="WIV17200.1"/>
    <property type="molecule type" value="Genomic_DNA"/>
</dbReference>
<keyword evidence="1" id="KW-0472">Membrane</keyword>
<gene>
    <name evidence="3" type="ORF">QPK24_12120</name>
</gene>
<dbReference type="PANTHER" id="PTHR45138">
    <property type="entry name" value="REGULATORY COMPONENTS OF SENSORY TRANSDUCTION SYSTEM"/>
    <property type="match status" value="1"/>
</dbReference>
<feature type="domain" description="GGDEF" evidence="2">
    <location>
        <begin position="235"/>
        <end position="366"/>
    </location>
</feature>
<dbReference type="CDD" id="cd01949">
    <property type="entry name" value="GGDEF"/>
    <property type="match status" value="1"/>
</dbReference>
<dbReference type="EC" id="2.7.7.65" evidence="3"/>
<dbReference type="InterPro" id="IPR043128">
    <property type="entry name" value="Rev_trsase/Diguanyl_cyclase"/>
</dbReference>
<evidence type="ECO:0000256" key="1">
    <source>
        <dbReference type="SAM" id="Phobius"/>
    </source>
</evidence>
<keyword evidence="4" id="KW-1185">Reference proteome</keyword>
<dbReference type="GO" id="GO:0052621">
    <property type="term" value="F:diguanylate cyclase activity"/>
    <property type="evidence" value="ECO:0007669"/>
    <property type="project" value="UniProtKB-EC"/>
</dbReference>
<feature type="transmembrane region" description="Helical" evidence="1">
    <location>
        <begin position="104"/>
        <end position="121"/>
    </location>
</feature>
<keyword evidence="3" id="KW-0548">Nucleotidyltransferase</keyword>
<dbReference type="Gene3D" id="3.30.70.270">
    <property type="match status" value="1"/>
</dbReference>
<sequence>MINEQGLFDDVGKWQRKILNGYWIVVLISFVAEIVALIIKMKLEPERVQHYLIYKMMIPTSVQVTLVTVNELIERYYRKSFPLLTILTGTLIGAVLIYGNMRVIGIQYVMMIPMLVAAFHFTKKYLTFAFLMVIAELAILYIMFPLIWTHMTIFERFALFYILTGEYLILIQLLHRGNDLLERLVRTSRSERDLLINNTIMERLSKTDALTDLYNHRTFQEYLDHLIEHCDTNKIPLQMAVIDIDNFKSINDTYGHAVGDIILKRVAGILQQSLTSDEIIARYGGEEFAIIFPEKTLDQAFEICERARESIYLLNHLEMENRRVTVSIGLSGYVHGMDKSQFFREVDSLLYTAKKEGKNRTVYPHDIEQSVPFSGHRGF</sequence>
<dbReference type="SUPFAM" id="SSF55073">
    <property type="entry name" value="Nucleotide cyclase"/>
    <property type="match status" value="1"/>
</dbReference>
<protein>
    <submittedName>
        <fullName evidence="3">GGDEF domain-containing protein</fullName>
        <ecNumber evidence="3">2.7.7.65</ecNumber>
    </submittedName>
</protein>
<evidence type="ECO:0000259" key="2">
    <source>
        <dbReference type="PROSITE" id="PS50887"/>
    </source>
</evidence>
<feature type="transmembrane region" description="Helical" evidence="1">
    <location>
        <begin position="128"/>
        <end position="151"/>
    </location>
</feature>
<dbReference type="PROSITE" id="PS50887">
    <property type="entry name" value="GGDEF"/>
    <property type="match status" value="1"/>
</dbReference>
<accession>A0ABY8X1T6</accession>
<organism evidence="3 4">
    <name type="scientific">Paenibacillus polygoni</name>
    <dbReference type="NCBI Taxonomy" id="3050112"/>
    <lineage>
        <taxon>Bacteria</taxon>
        <taxon>Bacillati</taxon>
        <taxon>Bacillota</taxon>
        <taxon>Bacilli</taxon>
        <taxon>Bacillales</taxon>
        <taxon>Paenibacillaceae</taxon>
        <taxon>Paenibacillus</taxon>
    </lineage>
</organism>
<dbReference type="SMART" id="SM00267">
    <property type="entry name" value="GGDEF"/>
    <property type="match status" value="1"/>
</dbReference>
<feature type="transmembrane region" description="Helical" evidence="1">
    <location>
        <begin position="81"/>
        <end position="98"/>
    </location>
</feature>
<dbReference type="InterPro" id="IPR050469">
    <property type="entry name" value="Diguanylate_Cyclase"/>
</dbReference>
<keyword evidence="3" id="KW-0808">Transferase</keyword>
<proteinExistence type="predicted"/>
<keyword evidence="1" id="KW-1133">Transmembrane helix</keyword>
<dbReference type="InterPro" id="IPR029787">
    <property type="entry name" value="Nucleotide_cyclase"/>
</dbReference>
<evidence type="ECO:0000313" key="4">
    <source>
        <dbReference type="Proteomes" id="UP001236415"/>
    </source>
</evidence>
<dbReference type="NCBIfam" id="TIGR00254">
    <property type="entry name" value="GGDEF"/>
    <property type="match status" value="1"/>
</dbReference>